<accession>A0A967F0U2</accession>
<dbReference type="Proteomes" id="UP000761264">
    <property type="component" value="Unassembled WGS sequence"/>
</dbReference>
<proteinExistence type="predicted"/>
<organism evidence="2 3">
    <name type="scientific">Pelagibius litoralis</name>
    <dbReference type="NCBI Taxonomy" id="374515"/>
    <lineage>
        <taxon>Bacteria</taxon>
        <taxon>Pseudomonadati</taxon>
        <taxon>Pseudomonadota</taxon>
        <taxon>Alphaproteobacteria</taxon>
        <taxon>Rhodospirillales</taxon>
        <taxon>Rhodovibrionaceae</taxon>
        <taxon>Pelagibius</taxon>
    </lineage>
</organism>
<reference evidence="2" key="1">
    <citation type="submission" date="2020-03" db="EMBL/GenBank/DDBJ databases">
        <title>Genome of Pelagibius litoralis DSM 21314T.</title>
        <authorList>
            <person name="Wang G."/>
        </authorList>
    </citation>
    <scope>NUCLEOTIDE SEQUENCE</scope>
    <source>
        <strain evidence="2">DSM 21314</strain>
    </source>
</reference>
<dbReference type="PANTHER" id="PTHR34310:SF9">
    <property type="entry name" value="BLR5716 PROTEIN"/>
    <property type="match status" value="1"/>
</dbReference>
<protein>
    <submittedName>
        <fullName evidence="2">DUF427 domain-containing protein</fullName>
    </submittedName>
</protein>
<name>A0A967F0U2_9PROT</name>
<evidence type="ECO:0000313" key="2">
    <source>
        <dbReference type="EMBL" id="NIA70922.1"/>
    </source>
</evidence>
<keyword evidence="3" id="KW-1185">Reference proteome</keyword>
<feature type="domain" description="DUF427" evidence="1">
    <location>
        <begin position="19"/>
        <end position="113"/>
    </location>
</feature>
<dbReference type="PANTHER" id="PTHR34310">
    <property type="entry name" value="DUF427 DOMAIN PROTEIN (AFU_ORTHOLOGUE AFUA_3G02220)"/>
    <property type="match status" value="1"/>
</dbReference>
<evidence type="ECO:0000313" key="3">
    <source>
        <dbReference type="Proteomes" id="UP000761264"/>
    </source>
</evidence>
<dbReference type="EMBL" id="JAAQPH010000017">
    <property type="protein sequence ID" value="NIA70922.1"/>
    <property type="molecule type" value="Genomic_DNA"/>
</dbReference>
<dbReference type="InterPro" id="IPR007361">
    <property type="entry name" value="DUF427"/>
</dbReference>
<sequence>MTEQEHNAHVSPADAPYVAKVGGTVIARSDRAVILQEVSPRKTYPPVIYFPLEDVEQRHLLASDHHSFCPIKGDAGYYSLRTGGETLENAVWFYPDPLPMVAGVKGHVAFYPDRVTVEKV</sequence>
<dbReference type="Pfam" id="PF04248">
    <property type="entry name" value="NTP_transf_9"/>
    <property type="match status" value="1"/>
</dbReference>
<dbReference type="Gene3D" id="2.170.150.40">
    <property type="entry name" value="Domain of unknown function (DUF427)"/>
    <property type="match status" value="1"/>
</dbReference>
<dbReference type="RefSeq" id="WP_167228021.1">
    <property type="nucleotide sequence ID" value="NZ_JAAQPH010000017.1"/>
</dbReference>
<comment type="caution">
    <text evidence="2">The sequence shown here is derived from an EMBL/GenBank/DDBJ whole genome shotgun (WGS) entry which is preliminary data.</text>
</comment>
<dbReference type="InterPro" id="IPR038694">
    <property type="entry name" value="DUF427_sf"/>
</dbReference>
<gene>
    <name evidence="2" type="ORF">HBA54_20175</name>
</gene>
<evidence type="ECO:0000259" key="1">
    <source>
        <dbReference type="Pfam" id="PF04248"/>
    </source>
</evidence>
<dbReference type="AlphaFoldDB" id="A0A967F0U2"/>